<dbReference type="Proteomes" id="UP000183900">
    <property type="component" value="Unassembled WGS sequence"/>
</dbReference>
<organism evidence="2 3">
    <name type="scientific">Pannonibacter indicus</name>
    <dbReference type="NCBI Taxonomy" id="466044"/>
    <lineage>
        <taxon>Bacteria</taxon>
        <taxon>Pseudomonadati</taxon>
        <taxon>Pseudomonadota</taxon>
        <taxon>Alphaproteobacteria</taxon>
        <taxon>Hyphomicrobiales</taxon>
        <taxon>Stappiaceae</taxon>
        <taxon>Pannonibacter</taxon>
    </lineage>
</organism>
<dbReference type="AlphaFoldDB" id="A0A0K6I3J5"/>
<dbReference type="CDD" id="cd22233">
    <property type="entry name" value="RHH_CopAso-like"/>
    <property type="match status" value="1"/>
</dbReference>
<dbReference type="EMBL" id="CYHE01000008">
    <property type="protein sequence ID" value="CUA97724.1"/>
    <property type="molecule type" value="Genomic_DNA"/>
</dbReference>
<dbReference type="InterPro" id="IPR013321">
    <property type="entry name" value="Arc_rbn_hlx_hlx"/>
</dbReference>
<reference evidence="3" key="1">
    <citation type="submission" date="2015-08" db="EMBL/GenBank/DDBJ databases">
        <authorList>
            <person name="Varghese N."/>
        </authorList>
    </citation>
    <scope>NUCLEOTIDE SEQUENCE [LARGE SCALE GENOMIC DNA]</scope>
    <source>
        <strain evidence="3">DSM 23407</strain>
    </source>
</reference>
<feature type="domain" description="Ribbon-helix-helix protein CopG" evidence="1">
    <location>
        <begin position="5"/>
        <end position="43"/>
    </location>
</feature>
<proteinExistence type="predicted"/>
<dbReference type="OrthoDB" id="5298181at2"/>
<name>A0A0K6I3J5_9HYPH</name>
<dbReference type="InterPro" id="IPR002145">
    <property type="entry name" value="CopG"/>
</dbReference>
<accession>A0A0K6I3J5</accession>
<gene>
    <name evidence="2" type="ORF">Ga0061067_10864</name>
</gene>
<evidence type="ECO:0000313" key="2">
    <source>
        <dbReference type="EMBL" id="CUA97724.1"/>
    </source>
</evidence>
<dbReference type="SUPFAM" id="SSF47598">
    <property type="entry name" value="Ribbon-helix-helix"/>
    <property type="match status" value="1"/>
</dbReference>
<dbReference type="GO" id="GO:0006355">
    <property type="term" value="P:regulation of DNA-templated transcription"/>
    <property type="evidence" value="ECO:0007669"/>
    <property type="project" value="InterPro"/>
</dbReference>
<dbReference type="InterPro" id="IPR010985">
    <property type="entry name" value="Ribbon_hlx_hlx"/>
</dbReference>
<keyword evidence="3" id="KW-1185">Reference proteome</keyword>
<dbReference type="Pfam" id="PF01402">
    <property type="entry name" value="RHH_1"/>
    <property type="match status" value="1"/>
</dbReference>
<sequence length="127" mass="14628">MASATSIKLDDSLKERIQNLAEARQRSSHWIMREAIAQYVEREEKREALRQETLKAWQEFQQTGMHATAEEVDQWLASWALTPTCPPPNAASNPRPAAIRDRHRLREFLREKNPTAAQHAGDAIRWG</sequence>
<evidence type="ECO:0000259" key="1">
    <source>
        <dbReference type="Pfam" id="PF01402"/>
    </source>
</evidence>
<protein>
    <submittedName>
        <fullName evidence="2">Predicted transcriptional regulator</fullName>
    </submittedName>
</protein>
<dbReference type="Gene3D" id="1.10.1220.10">
    <property type="entry name" value="Met repressor-like"/>
    <property type="match status" value="1"/>
</dbReference>
<evidence type="ECO:0000313" key="3">
    <source>
        <dbReference type="Proteomes" id="UP000183900"/>
    </source>
</evidence>